<accession>A0AA96GQX0</accession>
<protein>
    <submittedName>
        <fullName evidence="2">Uncharacterized protein</fullName>
    </submittedName>
</protein>
<organism evidence="2 3">
    <name type="scientific">Candidatus Nitrospira neomarina</name>
    <dbReference type="NCBI Taxonomy" id="3020899"/>
    <lineage>
        <taxon>Bacteria</taxon>
        <taxon>Pseudomonadati</taxon>
        <taxon>Nitrospirota</taxon>
        <taxon>Nitrospiria</taxon>
        <taxon>Nitrospirales</taxon>
        <taxon>Nitrospiraceae</taxon>
        <taxon>Nitrospira</taxon>
    </lineage>
</organism>
<proteinExistence type="predicted"/>
<dbReference type="Proteomes" id="UP001302494">
    <property type="component" value="Chromosome"/>
</dbReference>
<dbReference type="EMBL" id="CP116968">
    <property type="protein sequence ID" value="WNM62494.1"/>
    <property type="molecule type" value="Genomic_DNA"/>
</dbReference>
<feature type="region of interest" description="Disordered" evidence="1">
    <location>
        <begin position="226"/>
        <end position="259"/>
    </location>
</feature>
<dbReference type="AlphaFoldDB" id="A0AA96GQX0"/>
<reference evidence="2 3" key="1">
    <citation type="submission" date="2023-01" db="EMBL/GenBank/DDBJ databases">
        <title>Cultivation and genomic characterization of new, ubiquitous marine nitrite-oxidizing bacteria from the Nitrospirales.</title>
        <authorList>
            <person name="Mueller A.J."/>
            <person name="Daebeler A."/>
            <person name="Herbold C.W."/>
            <person name="Kirkegaard R.H."/>
            <person name="Daims H."/>
        </authorList>
    </citation>
    <scope>NUCLEOTIDE SEQUENCE [LARGE SCALE GENOMIC DNA]</scope>
    <source>
        <strain evidence="2 3">DK</strain>
    </source>
</reference>
<sequence length="1011" mass="112139">MKESYRPDLKAHVVTDTANHVRAIRHSQEYWESPTGGGLMTAIAYLRQFASVYEIPTTKLDRLETKVSFLDPREQDEEYRLSEERRQFDSETFGFYQTFLNVPVWRAGLKVSVKQGPTRVIHSEDTTQQGVDAKMPGRGAIDRYRKVLTNSNTATIQRRAVMKQTDLLATVPTAGENTEAEREGEAFVRKLFSFRSESEAKRANLRLIRGRFWVYRYDSAARLPEDEEPVGPVVKEQASSKTRRGRKRSGREMPGFSVPRPFDIPEVDSKIKDGAYFMVAEITFEAAVGPDRHVWRVLVELETNSILYLRPMSAYVNGYVYEEDPITKTGSTTPTSASNNATLNPHRDDVILQNLDPPNGTQSLSGTFAVVTQAEGPDIPPPTPPAGNNFYYNVRTNNFASVSGYFHVDRIFRTLQDLGFDVGTYMSNTVFPVPVDIRCFDIVNAHCVGDGMGGIDHAGYGVMDTSIAGDPLGRACDPRVHLHEVLGHGILYEAVDSPNMGFTHSAGDSLSLIYFDPDSQCKGVDGTPLGKPGDLRFTYVPWHPSLNRRCDRNVADGWAWNGLRDNGQYGSEEILATTLFNFYRSIGGDHPNLGRRQFASRMAMYLILRAIGDLTPATDPQYARDFASALMATDALNWTSEGVFGGAYHKVIRWVFEKQGEYQTPLVINGIPPDGTITNAGDPPEVDVYIDDGRAGEYPFQHVHWHTTTIWNRRVPDGLDAHQEPELGSTNYAYVKIKNRGTQQAQNVVVFGYHTKPGAGLNWPGDFDAFTTPSINVGTVNANNTQEVMVGPFEWTPNINTYGHDCMLMVVTADGDASNVDNFTAGETIPEWRLVPNDNNVGQRNVNPVPGGGGEQGLLAGLNGVSFRVGNPNPLRGMMTFNITLPSLLSKLGWRLELVDVGSGFTLASGAKREVFIKLHPGKPFKRDAVEATKNRDIRIDVLANDNLIGGMTYRLDPDLSRPWNVDRPKDKGCLDEAQSLADCLGVKQEIGKVCVKEIVVSLKVKKDDCC</sequence>
<evidence type="ECO:0000313" key="2">
    <source>
        <dbReference type="EMBL" id="WNM62494.1"/>
    </source>
</evidence>
<keyword evidence="3" id="KW-1185">Reference proteome</keyword>
<dbReference type="RefSeq" id="WP_312746068.1">
    <property type="nucleotide sequence ID" value="NZ_CP116968.1"/>
</dbReference>
<name>A0AA96GQX0_9BACT</name>
<gene>
    <name evidence="2" type="ORF">PQG83_01745</name>
</gene>
<evidence type="ECO:0000313" key="3">
    <source>
        <dbReference type="Proteomes" id="UP001302494"/>
    </source>
</evidence>
<evidence type="ECO:0000256" key="1">
    <source>
        <dbReference type="SAM" id="MobiDB-lite"/>
    </source>
</evidence>
<dbReference type="KEGG" id="nneo:PQG83_01745"/>